<dbReference type="AlphaFoldDB" id="A0AAW2Q7R2"/>
<organism evidence="2">
    <name type="scientific">Sesamum angustifolium</name>
    <dbReference type="NCBI Taxonomy" id="2727405"/>
    <lineage>
        <taxon>Eukaryota</taxon>
        <taxon>Viridiplantae</taxon>
        <taxon>Streptophyta</taxon>
        <taxon>Embryophyta</taxon>
        <taxon>Tracheophyta</taxon>
        <taxon>Spermatophyta</taxon>
        <taxon>Magnoliopsida</taxon>
        <taxon>eudicotyledons</taxon>
        <taxon>Gunneridae</taxon>
        <taxon>Pentapetalae</taxon>
        <taxon>asterids</taxon>
        <taxon>lamiids</taxon>
        <taxon>Lamiales</taxon>
        <taxon>Pedaliaceae</taxon>
        <taxon>Sesamum</taxon>
    </lineage>
</organism>
<dbReference type="EMBL" id="JACGWK010000003">
    <property type="protein sequence ID" value="KAL0363827.1"/>
    <property type="molecule type" value="Genomic_DNA"/>
</dbReference>
<comment type="caution">
    <text evidence="2">The sequence shown here is derived from an EMBL/GenBank/DDBJ whole genome shotgun (WGS) entry which is preliminary data.</text>
</comment>
<proteinExistence type="predicted"/>
<evidence type="ECO:0000313" key="2">
    <source>
        <dbReference type="EMBL" id="KAL0363827.1"/>
    </source>
</evidence>
<reference evidence="2" key="2">
    <citation type="journal article" date="2024" name="Plant">
        <title>Genomic evolution and insights into agronomic trait innovations of Sesamum species.</title>
        <authorList>
            <person name="Miao H."/>
            <person name="Wang L."/>
            <person name="Qu L."/>
            <person name="Liu H."/>
            <person name="Sun Y."/>
            <person name="Le M."/>
            <person name="Wang Q."/>
            <person name="Wei S."/>
            <person name="Zheng Y."/>
            <person name="Lin W."/>
            <person name="Duan Y."/>
            <person name="Cao H."/>
            <person name="Xiong S."/>
            <person name="Wang X."/>
            <person name="Wei L."/>
            <person name="Li C."/>
            <person name="Ma Q."/>
            <person name="Ju M."/>
            <person name="Zhao R."/>
            <person name="Li G."/>
            <person name="Mu C."/>
            <person name="Tian Q."/>
            <person name="Mei H."/>
            <person name="Zhang T."/>
            <person name="Gao T."/>
            <person name="Zhang H."/>
        </authorList>
    </citation>
    <scope>NUCLEOTIDE SEQUENCE</scope>
    <source>
        <strain evidence="2">G01</strain>
    </source>
</reference>
<dbReference type="InterPro" id="IPR013103">
    <property type="entry name" value="RVT_2"/>
</dbReference>
<dbReference type="Pfam" id="PF07727">
    <property type="entry name" value="RVT_2"/>
    <property type="match status" value="1"/>
</dbReference>
<sequence length="99" mass="11639">MLFLTQVDVREPKSFSKANQNMHWREAMDKELEALEISHIWDFTVLPEGKHAIGSRWVFKVKLKQDGSIDRYKARLIAKGYTQMRAWTTMTVSPLSRKQ</sequence>
<name>A0AAW2Q7R2_9LAMI</name>
<accession>A0AAW2Q7R2</accession>
<evidence type="ECO:0000259" key="1">
    <source>
        <dbReference type="Pfam" id="PF07727"/>
    </source>
</evidence>
<gene>
    <name evidence="2" type="ORF">Sangu_0480300</name>
</gene>
<protein>
    <submittedName>
        <fullName evidence="2">Copia protein</fullName>
    </submittedName>
</protein>
<feature type="domain" description="Reverse transcriptase Ty1/copia-type" evidence="1">
    <location>
        <begin position="39"/>
        <end position="86"/>
    </location>
</feature>
<reference evidence="2" key="1">
    <citation type="submission" date="2020-06" db="EMBL/GenBank/DDBJ databases">
        <authorList>
            <person name="Li T."/>
            <person name="Hu X."/>
            <person name="Zhang T."/>
            <person name="Song X."/>
            <person name="Zhang H."/>
            <person name="Dai N."/>
            <person name="Sheng W."/>
            <person name="Hou X."/>
            <person name="Wei L."/>
        </authorList>
    </citation>
    <scope>NUCLEOTIDE SEQUENCE</scope>
    <source>
        <strain evidence="2">G01</strain>
        <tissue evidence="2">Leaf</tissue>
    </source>
</reference>